<name>A0A6C0D607_9ZZZZ</name>
<evidence type="ECO:0000313" key="2">
    <source>
        <dbReference type="EMBL" id="QHT11339.1"/>
    </source>
</evidence>
<reference evidence="2" key="1">
    <citation type="journal article" date="2020" name="Nature">
        <title>Giant virus diversity and host interactions through global metagenomics.</title>
        <authorList>
            <person name="Schulz F."/>
            <person name="Roux S."/>
            <person name="Paez-Espino D."/>
            <person name="Jungbluth S."/>
            <person name="Walsh D.A."/>
            <person name="Denef V.J."/>
            <person name="McMahon K.D."/>
            <person name="Konstantinidis K.T."/>
            <person name="Eloe-Fadrosh E.A."/>
            <person name="Kyrpides N.C."/>
            <person name="Woyke T."/>
        </authorList>
    </citation>
    <scope>NUCLEOTIDE SEQUENCE</scope>
    <source>
        <strain evidence="2">GVMAG-M-3300023174-116</strain>
    </source>
</reference>
<dbReference type="Pfam" id="PF19141">
    <property type="entry name" value="DUF5824"/>
    <property type="match status" value="1"/>
</dbReference>
<dbReference type="AlphaFoldDB" id="A0A6C0D607"/>
<organism evidence="2">
    <name type="scientific">viral metagenome</name>
    <dbReference type="NCBI Taxonomy" id="1070528"/>
    <lineage>
        <taxon>unclassified sequences</taxon>
        <taxon>metagenomes</taxon>
        <taxon>organismal metagenomes</taxon>
    </lineage>
</organism>
<feature type="domain" description="DUF5824" evidence="1">
    <location>
        <begin position="8"/>
        <end position="126"/>
    </location>
</feature>
<dbReference type="EMBL" id="MN739534">
    <property type="protein sequence ID" value="QHT11339.1"/>
    <property type="molecule type" value="Genomic_DNA"/>
</dbReference>
<evidence type="ECO:0000259" key="1">
    <source>
        <dbReference type="Pfam" id="PF19141"/>
    </source>
</evidence>
<proteinExistence type="predicted"/>
<protein>
    <recommendedName>
        <fullName evidence="1">DUF5824 domain-containing protein</fullName>
    </recommendedName>
</protein>
<sequence length="164" mass="18418">MPLSIPIKYLPNRLTKKDRKQQLRQLKKSRNAYKKHIYITRKKVKSYKSKKSQHLLKAQKIYKINNIAVNANLSKKTGCSINSLRKIVNKGRGAYFSSGSRPNQTAESWGLARLASSITGGKAAAVDYNILEEGCSTNSKALKLARQAKKKHGHGTRRVAKLKL</sequence>
<accession>A0A6C0D607</accession>
<dbReference type="InterPro" id="IPR043862">
    <property type="entry name" value="DUF5824"/>
</dbReference>